<proteinExistence type="predicted"/>
<dbReference type="PANTHER" id="PTHR22550">
    <property type="entry name" value="SPORE GERMINATION PROTEIN"/>
    <property type="match status" value="1"/>
</dbReference>
<name>A0ABM8UD97_9GAMM</name>
<dbReference type="Gene3D" id="3.40.50.410">
    <property type="entry name" value="von Willebrand factor, type A domain"/>
    <property type="match status" value="1"/>
</dbReference>
<evidence type="ECO:0000313" key="3">
    <source>
        <dbReference type="Proteomes" id="UP000680116"/>
    </source>
</evidence>
<feature type="domain" description="VWFA" evidence="1">
    <location>
        <begin position="105"/>
        <end position="305"/>
    </location>
</feature>
<evidence type="ECO:0000313" key="2">
    <source>
        <dbReference type="EMBL" id="CAG4969886.1"/>
    </source>
</evidence>
<dbReference type="CDD" id="cd01467">
    <property type="entry name" value="vWA_BatA_type"/>
    <property type="match status" value="1"/>
</dbReference>
<accession>A0ABM8UD97</accession>
<organism evidence="2 3">
    <name type="scientific">Novilysobacter luteus</name>
    <dbReference type="NCBI Taxonomy" id="2822368"/>
    <lineage>
        <taxon>Bacteria</taxon>
        <taxon>Pseudomonadati</taxon>
        <taxon>Pseudomonadota</taxon>
        <taxon>Gammaproteobacteria</taxon>
        <taxon>Lysobacterales</taxon>
        <taxon>Lysobacteraceae</taxon>
        <taxon>Novilysobacter</taxon>
    </lineage>
</organism>
<dbReference type="SUPFAM" id="SSF53300">
    <property type="entry name" value="vWA-like"/>
    <property type="match status" value="1"/>
</dbReference>
<dbReference type="InterPro" id="IPR033881">
    <property type="entry name" value="vWA_BatA_type"/>
</dbReference>
<gene>
    <name evidence="2" type="ORF">LYB30171_00611</name>
</gene>
<dbReference type="EMBL" id="OU015430">
    <property type="protein sequence ID" value="CAG4969886.1"/>
    <property type="molecule type" value="Genomic_DNA"/>
</dbReference>
<dbReference type="PROSITE" id="PS50234">
    <property type="entry name" value="VWFA"/>
    <property type="match status" value="1"/>
</dbReference>
<dbReference type="PANTHER" id="PTHR22550:SF18">
    <property type="entry name" value="VWFA DOMAIN-CONTAINING PROTEIN"/>
    <property type="match status" value="1"/>
</dbReference>
<dbReference type="Proteomes" id="UP000680116">
    <property type="component" value="Chromosome"/>
</dbReference>
<dbReference type="Pfam" id="PF00092">
    <property type="entry name" value="VWA"/>
    <property type="match status" value="1"/>
</dbReference>
<keyword evidence="3" id="KW-1185">Reference proteome</keyword>
<dbReference type="InterPro" id="IPR050768">
    <property type="entry name" value="UPF0353/GerABKA_families"/>
</dbReference>
<dbReference type="InterPro" id="IPR036465">
    <property type="entry name" value="vWFA_dom_sf"/>
</dbReference>
<evidence type="ECO:0000259" key="1">
    <source>
        <dbReference type="PROSITE" id="PS50234"/>
    </source>
</evidence>
<dbReference type="InterPro" id="IPR002035">
    <property type="entry name" value="VWF_A"/>
</dbReference>
<dbReference type="RefSeq" id="WP_215219594.1">
    <property type="nucleotide sequence ID" value="NZ_OU015430.1"/>
</dbReference>
<sequence length="348" mass="37662">MSTSEWLQQFAAALPGVDGFDWPWLLLALPLPWLARWLLPARRSTAPALEVPFGDRLGRVTADASARATGGMRWLPWLAWALLCVAAARPQVLGEAVQPPQAGRELMLALDLSGSMSEPDMQLGGRPVDRLTAAKAVLADFLDRRAGDRVGLLVFGRRAYVLTPLTLDRETVRQQLVDSVVGLAGQETAIGDAIGLAVKRLRQRTDVAATDDQPRVLVLLTDGVNTAGLLDPLKAAELAADAGVRVHTIAFGGEGSMSLFGFQLPMPGAGDEIDETTLRRIAEATGGRFFRARDTAELAGIYAEIDRLEPVERPGEAVRPRIERYAWPLGGALALALLAFVRPRWRRA</sequence>
<protein>
    <recommendedName>
        <fullName evidence="1">VWFA domain-containing protein</fullName>
    </recommendedName>
</protein>
<reference evidence="2 3" key="1">
    <citation type="submission" date="2021-04" db="EMBL/GenBank/DDBJ databases">
        <authorList>
            <person name="Rodrigo-Torres L."/>
            <person name="Arahal R. D."/>
            <person name="Lucena T."/>
        </authorList>
    </citation>
    <scope>NUCLEOTIDE SEQUENCE [LARGE SCALE GENOMIC DNA]</scope>
    <source>
        <strain evidence="2 3">CECT 30171</strain>
    </source>
</reference>
<dbReference type="SMART" id="SM00327">
    <property type="entry name" value="VWA"/>
    <property type="match status" value="1"/>
</dbReference>